<dbReference type="PANTHER" id="PTHR43673:SF2">
    <property type="entry name" value="NITROREDUCTASE"/>
    <property type="match status" value="1"/>
</dbReference>
<dbReference type="RefSeq" id="WP_201692136.1">
    <property type="nucleotide sequence ID" value="NZ_JAEQND010000012.1"/>
</dbReference>
<gene>
    <name evidence="7" type="ORF">JI746_20485</name>
</gene>
<comment type="similarity">
    <text evidence="2">Belongs to the nitroreductase family.</text>
</comment>
<dbReference type="EMBL" id="JAEQND010000012">
    <property type="protein sequence ID" value="MBL0427503.1"/>
    <property type="molecule type" value="Genomic_DNA"/>
</dbReference>
<keyword evidence="5" id="KW-0560">Oxidoreductase</keyword>
<evidence type="ECO:0000256" key="4">
    <source>
        <dbReference type="ARBA" id="ARBA00022643"/>
    </source>
</evidence>
<dbReference type="InterPro" id="IPR029479">
    <property type="entry name" value="Nitroreductase"/>
</dbReference>
<proteinExistence type="inferred from homology"/>
<comment type="caution">
    <text evidence="7">The sequence shown here is derived from an EMBL/GenBank/DDBJ whole genome shotgun (WGS) entry which is preliminary data.</text>
</comment>
<evidence type="ECO:0000256" key="2">
    <source>
        <dbReference type="ARBA" id="ARBA00007118"/>
    </source>
</evidence>
<dbReference type="Gene3D" id="3.40.109.10">
    <property type="entry name" value="NADH Oxidase"/>
    <property type="match status" value="1"/>
</dbReference>
<dbReference type="Pfam" id="PF00881">
    <property type="entry name" value="Nitroreductase"/>
    <property type="match status" value="1"/>
</dbReference>
<keyword evidence="4" id="KW-0288">FMN</keyword>
<dbReference type="CDD" id="cd02136">
    <property type="entry name" value="PnbA_NfnB-like"/>
    <property type="match status" value="1"/>
</dbReference>
<evidence type="ECO:0000259" key="6">
    <source>
        <dbReference type="Pfam" id="PF00881"/>
    </source>
</evidence>
<evidence type="ECO:0000256" key="3">
    <source>
        <dbReference type="ARBA" id="ARBA00022630"/>
    </source>
</evidence>
<dbReference type="InterPro" id="IPR000415">
    <property type="entry name" value="Nitroreductase-like"/>
</dbReference>
<protein>
    <submittedName>
        <fullName evidence="7">Nitroreductase</fullName>
    </submittedName>
</protein>
<dbReference type="SUPFAM" id="SSF55469">
    <property type="entry name" value="FMN-dependent nitroreductase-like"/>
    <property type="match status" value="1"/>
</dbReference>
<dbReference type="Proteomes" id="UP000622707">
    <property type="component" value="Unassembled WGS sequence"/>
</dbReference>
<name>A0ABS1JTF5_9BURK</name>
<reference evidence="7 8" key="1">
    <citation type="journal article" date="2017" name="Int. J. Syst. Evol. Microbiol.">
        <title>Ramlibacter alkalitolerans sp. nov., alkali-tolerant bacterium isolated from soil of ginseng.</title>
        <authorList>
            <person name="Lee D.H."/>
            <person name="Cha C.J."/>
        </authorList>
    </citation>
    <scope>NUCLEOTIDE SEQUENCE [LARGE SCALE GENOMIC DNA]</scope>
    <source>
        <strain evidence="7 8">KACC 19305</strain>
    </source>
</reference>
<accession>A0ABS1JTF5</accession>
<keyword evidence="3" id="KW-0285">Flavoprotein</keyword>
<keyword evidence="8" id="KW-1185">Reference proteome</keyword>
<evidence type="ECO:0000313" key="7">
    <source>
        <dbReference type="EMBL" id="MBL0427503.1"/>
    </source>
</evidence>
<organism evidence="7 8">
    <name type="scientific">Ramlibacter alkalitolerans</name>
    <dbReference type="NCBI Taxonomy" id="2039631"/>
    <lineage>
        <taxon>Bacteria</taxon>
        <taxon>Pseudomonadati</taxon>
        <taxon>Pseudomonadota</taxon>
        <taxon>Betaproteobacteria</taxon>
        <taxon>Burkholderiales</taxon>
        <taxon>Comamonadaceae</taxon>
        <taxon>Ramlibacter</taxon>
    </lineage>
</organism>
<evidence type="ECO:0000313" key="8">
    <source>
        <dbReference type="Proteomes" id="UP000622707"/>
    </source>
</evidence>
<comment type="cofactor">
    <cofactor evidence="1">
        <name>FMN</name>
        <dbReference type="ChEBI" id="CHEBI:58210"/>
    </cofactor>
</comment>
<sequence length="248" mass="26926">MGTRALDWPQADIARCVGNVLRARKAVRAFRPDPLGRELVHDILAEASTAPSGANIQPWRVYVLAGAPLKELGDALLASARSGSAPPPAHFPDPLPDVFRTRLQDFGGRLYGSLGIERHDAPARARQAERNLFFFGAPVGLIFSIDRRLKPHSWIDLGLFAQNLMIAAKSRGVDTCPQVSFAPFHDTIAAQLQMPPEEVTAFGMSMGYGDPAAAVNQVRMPRERVEDFARMLGFQGRAVSSQALTTAA</sequence>
<dbReference type="PANTHER" id="PTHR43673">
    <property type="entry name" value="NAD(P)H NITROREDUCTASE YDGI-RELATED"/>
    <property type="match status" value="1"/>
</dbReference>
<evidence type="ECO:0000256" key="1">
    <source>
        <dbReference type="ARBA" id="ARBA00001917"/>
    </source>
</evidence>
<evidence type="ECO:0000256" key="5">
    <source>
        <dbReference type="ARBA" id="ARBA00023002"/>
    </source>
</evidence>
<feature type="domain" description="Nitroreductase" evidence="6">
    <location>
        <begin position="21"/>
        <end position="208"/>
    </location>
</feature>